<keyword evidence="2 5" id="KW-0853">WD repeat</keyword>
<dbReference type="InterPro" id="IPR036322">
    <property type="entry name" value="WD40_repeat_dom_sf"/>
</dbReference>
<keyword evidence="3" id="KW-0677">Repeat</keyword>
<dbReference type="CDD" id="cd00174">
    <property type="entry name" value="SH3"/>
    <property type="match status" value="1"/>
</dbReference>
<protein>
    <recommendedName>
        <fullName evidence="7">SH3 domain-containing protein</fullName>
    </recommendedName>
</protein>
<evidence type="ECO:0000256" key="4">
    <source>
        <dbReference type="PROSITE-ProRule" id="PRU00192"/>
    </source>
</evidence>
<feature type="domain" description="SH3" evidence="7">
    <location>
        <begin position="1083"/>
        <end position="1141"/>
    </location>
</feature>
<evidence type="ECO:0000313" key="8">
    <source>
        <dbReference type="EMBL" id="ETV68605.1"/>
    </source>
</evidence>
<proteinExistence type="predicted"/>
<dbReference type="GeneID" id="20817414"/>
<dbReference type="InterPro" id="IPR001680">
    <property type="entry name" value="WD40_rpt"/>
</dbReference>
<dbReference type="PANTHER" id="PTHR13720">
    <property type="entry name" value="WD-40 REPEAT PROTEIN"/>
    <property type="match status" value="1"/>
</dbReference>
<dbReference type="VEuPathDB" id="FungiDB:H257_15418"/>
<dbReference type="PROSITE" id="PS50294">
    <property type="entry name" value="WD_REPEATS_REGION"/>
    <property type="match status" value="1"/>
</dbReference>
<dbReference type="InterPro" id="IPR050630">
    <property type="entry name" value="WD_repeat_EMAP"/>
</dbReference>
<feature type="compositionally biased region" description="Basic and acidic residues" evidence="6">
    <location>
        <begin position="982"/>
        <end position="991"/>
    </location>
</feature>
<evidence type="ECO:0000259" key="7">
    <source>
        <dbReference type="PROSITE" id="PS50002"/>
    </source>
</evidence>
<dbReference type="AlphaFoldDB" id="W4FMC0"/>
<sequence length="1141" mass="127563">MNEGVNDQLASFITALVQKELDVLFKSRDENIERLNQQVRALIKDVERITMELESRSSWNRSLAKCEVKSDASPSKKRIAQKSFKRLPAIDPTDDDATVARNEDGKLVFDKNLPRVANIGKSNQSFLNTLTLQSQKQKIYEQAFVRYAECRSTVFAPSSWDPRNISVQQLELPNMQLKLSRVHGYHSTANSNVFYLASGELVWFTAKVVVMYSQARQNQRFYLGHTKEVTAMALHPNMAVVASGQCGRDAAVINVWDSTRAKTEPTHALAKLEGHSVNIRSVSFSHDGKLIASLGGDLYNTICVHDWQDRTLLVKARGHSSKVWTVAFNPFQAYGMPDKVKAQPRLSKRQKWETRPQPGQALRDEDACYTLVSCGVQHIKFWTLTQVEYSPPSTVAKEESAFYGSCFGGPNRMRQPTPHEKVWKLEGNPPLMKSEAQDFTCLAFTNDNIPLQVYDEATDSVADSPTQGDTTLGRIVAGTAKGDLYVFWQPRKSPTLDVRQSWWELPAASWQLGDDICIENVQFESTAKLVEIIPHDVSTGNRFKISRHAQMELQDIHQRLTLKPDAKPLLDRLASLEYKGPLAHVTGPCSQVACDAKTGSIASAGADGNIHIWSLHLLDPMKVCGTRTLGLYTPLHGTASDGRHKLQLEQSLQIPSKARLTSLQWSGDRRLVAGLSNHSIWEADVASGEWSVVVEGCEGSVLGGVLMEAQNELVTVSSDHLVRCWDLATLTCVQKWTLKPTGVCIEAHPGRRELVVGCAGGELVLLNYPELSEKKTWRVLSNEGVSVLKYSPDGKYLAVGAKDNCMHVFDDSYKKVSKCEGHATYVSHIDWSVDGHLMQTNSADGEILYWQVHGASVRQITDSVVMRDILWDRWSCVFGWPVQGIWADDSACSDVSAVTLLDVAPKYKHRPADVHNVLVADRSDLRCFRWPCMKSAQSYTYHGHAANITCILTWKEHSIVTLGGSDGTIMEWTAVANEGGPTDERRDRIEGDNTTPVYDVEVPVDPPTSPTPPPKSADSNHRPRTPRQTFFKEEVREDDLTLREETIAPDNFTRISEMDNLHMSRDDEPPAKEEAIREGSTTDGIECGRAKFAFQGENPDELNLKEGEVIRILEKRQGDWWFGETCDGTRGIFPREYVEID</sequence>
<dbReference type="STRING" id="112090.W4FMC0"/>
<feature type="compositionally biased region" description="Pro residues" evidence="6">
    <location>
        <begin position="1004"/>
        <end position="1015"/>
    </location>
</feature>
<dbReference type="InterPro" id="IPR015943">
    <property type="entry name" value="WD40/YVTN_repeat-like_dom_sf"/>
</dbReference>
<dbReference type="PROSITE" id="PS50082">
    <property type="entry name" value="WD_REPEATS_2"/>
    <property type="match status" value="1"/>
</dbReference>
<dbReference type="InterPro" id="IPR001452">
    <property type="entry name" value="SH3_domain"/>
</dbReference>
<dbReference type="Gene3D" id="2.30.30.40">
    <property type="entry name" value="SH3 Domains"/>
    <property type="match status" value="1"/>
</dbReference>
<dbReference type="GO" id="GO:0008017">
    <property type="term" value="F:microtubule binding"/>
    <property type="evidence" value="ECO:0007669"/>
    <property type="project" value="TreeGrafter"/>
</dbReference>
<feature type="region of interest" description="Disordered" evidence="6">
    <location>
        <begin position="977"/>
        <end position="1030"/>
    </location>
</feature>
<feature type="compositionally biased region" description="Low complexity" evidence="6">
    <location>
        <begin position="994"/>
        <end position="1003"/>
    </location>
</feature>
<dbReference type="SUPFAM" id="SSF50044">
    <property type="entry name" value="SH3-domain"/>
    <property type="match status" value="1"/>
</dbReference>
<feature type="repeat" description="WD" evidence="5">
    <location>
        <begin position="819"/>
        <end position="860"/>
    </location>
</feature>
<dbReference type="Pfam" id="PF03451">
    <property type="entry name" value="HELP"/>
    <property type="match status" value="1"/>
</dbReference>
<dbReference type="PANTHER" id="PTHR13720:SF33">
    <property type="entry name" value="HELP DOMAIN-CONTAINING PROTEIN"/>
    <property type="match status" value="1"/>
</dbReference>
<evidence type="ECO:0000256" key="1">
    <source>
        <dbReference type="ARBA" id="ARBA00022443"/>
    </source>
</evidence>
<dbReference type="SUPFAM" id="SSF50978">
    <property type="entry name" value="WD40 repeat-like"/>
    <property type="match status" value="1"/>
</dbReference>
<dbReference type="SMART" id="SM00320">
    <property type="entry name" value="WD40"/>
    <property type="match status" value="10"/>
</dbReference>
<dbReference type="EMBL" id="KI913183">
    <property type="protein sequence ID" value="ETV68605.1"/>
    <property type="molecule type" value="Genomic_DNA"/>
</dbReference>
<evidence type="ECO:0000256" key="3">
    <source>
        <dbReference type="ARBA" id="ARBA00022737"/>
    </source>
</evidence>
<dbReference type="Pfam" id="PF07653">
    <property type="entry name" value="SH3_2"/>
    <property type="match status" value="1"/>
</dbReference>
<dbReference type="Gene3D" id="2.130.10.10">
    <property type="entry name" value="YVTN repeat-like/Quinoprotein amine dehydrogenase"/>
    <property type="match status" value="2"/>
</dbReference>
<dbReference type="PROSITE" id="PS50002">
    <property type="entry name" value="SH3"/>
    <property type="match status" value="1"/>
</dbReference>
<reference evidence="8" key="1">
    <citation type="submission" date="2013-12" db="EMBL/GenBank/DDBJ databases">
        <title>The Genome Sequence of Aphanomyces astaci APO3.</title>
        <authorList>
            <consortium name="The Broad Institute Genomics Platform"/>
            <person name="Russ C."/>
            <person name="Tyler B."/>
            <person name="van West P."/>
            <person name="Dieguez-Uribeondo J."/>
            <person name="Young S.K."/>
            <person name="Zeng Q."/>
            <person name="Gargeya S."/>
            <person name="Fitzgerald M."/>
            <person name="Abouelleil A."/>
            <person name="Alvarado L."/>
            <person name="Chapman S.B."/>
            <person name="Gainer-Dewar J."/>
            <person name="Goldberg J."/>
            <person name="Griggs A."/>
            <person name="Gujja S."/>
            <person name="Hansen M."/>
            <person name="Howarth C."/>
            <person name="Imamovic A."/>
            <person name="Ireland A."/>
            <person name="Larimer J."/>
            <person name="McCowan C."/>
            <person name="Murphy C."/>
            <person name="Pearson M."/>
            <person name="Poon T.W."/>
            <person name="Priest M."/>
            <person name="Roberts A."/>
            <person name="Saif S."/>
            <person name="Shea T."/>
            <person name="Sykes S."/>
            <person name="Wortman J."/>
            <person name="Nusbaum C."/>
            <person name="Birren B."/>
        </authorList>
    </citation>
    <scope>NUCLEOTIDE SEQUENCE [LARGE SCALE GENOMIC DNA]</scope>
    <source>
        <strain evidence="8">APO3</strain>
    </source>
</reference>
<accession>W4FMC0</accession>
<keyword evidence="1 4" id="KW-0728">SH3 domain</keyword>
<dbReference type="OrthoDB" id="47802at2759"/>
<dbReference type="Pfam" id="PF23414">
    <property type="entry name" value="Beta-prop_EML_2"/>
    <property type="match status" value="1"/>
</dbReference>
<evidence type="ECO:0000256" key="6">
    <source>
        <dbReference type="SAM" id="MobiDB-lite"/>
    </source>
</evidence>
<dbReference type="InterPro" id="IPR055442">
    <property type="entry name" value="Beta-prop_EML-like_2nd"/>
</dbReference>
<dbReference type="SMART" id="SM00326">
    <property type="entry name" value="SH3"/>
    <property type="match status" value="1"/>
</dbReference>
<evidence type="ECO:0000256" key="2">
    <source>
        <dbReference type="ARBA" id="ARBA00022574"/>
    </source>
</evidence>
<dbReference type="RefSeq" id="XP_009841830.1">
    <property type="nucleotide sequence ID" value="XM_009843528.1"/>
</dbReference>
<evidence type="ECO:0000256" key="5">
    <source>
        <dbReference type="PROSITE-ProRule" id="PRU00221"/>
    </source>
</evidence>
<dbReference type="InterPro" id="IPR005108">
    <property type="entry name" value="HELP"/>
</dbReference>
<gene>
    <name evidence="8" type="ORF">H257_15418</name>
</gene>
<organism evidence="8">
    <name type="scientific">Aphanomyces astaci</name>
    <name type="common">Crayfish plague agent</name>
    <dbReference type="NCBI Taxonomy" id="112090"/>
    <lineage>
        <taxon>Eukaryota</taxon>
        <taxon>Sar</taxon>
        <taxon>Stramenopiles</taxon>
        <taxon>Oomycota</taxon>
        <taxon>Saprolegniomycetes</taxon>
        <taxon>Saprolegniales</taxon>
        <taxon>Verrucalvaceae</taxon>
        <taxon>Aphanomyces</taxon>
    </lineage>
</organism>
<dbReference type="Pfam" id="PF00400">
    <property type="entry name" value="WD40"/>
    <property type="match status" value="2"/>
</dbReference>
<dbReference type="InterPro" id="IPR036028">
    <property type="entry name" value="SH3-like_dom_sf"/>
</dbReference>
<name>W4FMC0_APHAT</name>